<dbReference type="EMBL" id="OBDZ01000005">
    <property type="protein sequence ID" value="SNY19343.1"/>
    <property type="molecule type" value="Genomic_DNA"/>
</dbReference>
<sequence length="158" mass="18475">MSIKKKMEQQVEKILINYNLLKTAREVARQISQEEYSQKGTSYSVTNAKTNEIHSEVEEYCTNKTVASLDAVRIEKIINKIDEVLEKELSDRERIVIENFLIRDLDIQEVNDRLDAYCNQVLGRTTIYRFKKKGLNKFVAKGIAKYVDEINGYLEEYL</sequence>
<dbReference type="RefSeq" id="WP_097016934.1">
    <property type="nucleotide sequence ID" value="NZ_OBDZ01000005.1"/>
</dbReference>
<accession>A0A285G7K3</accession>
<organism evidence="1 2">
    <name type="scientific">Orenia metallireducens</name>
    <dbReference type="NCBI Taxonomy" id="1413210"/>
    <lineage>
        <taxon>Bacteria</taxon>
        <taxon>Bacillati</taxon>
        <taxon>Bacillota</taxon>
        <taxon>Clostridia</taxon>
        <taxon>Halanaerobiales</taxon>
        <taxon>Halobacteroidaceae</taxon>
        <taxon>Orenia</taxon>
    </lineage>
</organism>
<proteinExistence type="predicted"/>
<name>A0A285G7K3_9FIRM</name>
<protein>
    <recommendedName>
        <fullName evidence="3">Phage transcriptional regulator, RinA family</fullName>
    </recommendedName>
</protein>
<evidence type="ECO:0000313" key="2">
    <source>
        <dbReference type="Proteomes" id="UP000219573"/>
    </source>
</evidence>
<evidence type="ECO:0008006" key="3">
    <source>
        <dbReference type="Google" id="ProtNLM"/>
    </source>
</evidence>
<reference evidence="2" key="1">
    <citation type="submission" date="2017-09" db="EMBL/GenBank/DDBJ databases">
        <authorList>
            <person name="Varghese N."/>
            <person name="Submissions S."/>
        </authorList>
    </citation>
    <scope>NUCLEOTIDE SEQUENCE [LARGE SCALE GENOMIC DNA]</scope>
    <source>
        <strain evidence="2">MSL47</strain>
    </source>
</reference>
<keyword evidence="2" id="KW-1185">Reference proteome</keyword>
<dbReference type="AlphaFoldDB" id="A0A285G7K3"/>
<dbReference type="Proteomes" id="UP000219573">
    <property type="component" value="Unassembled WGS sequence"/>
</dbReference>
<gene>
    <name evidence="1" type="ORF">SAMN06265827_105103</name>
</gene>
<evidence type="ECO:0000313" key="1">
    <source>
        <dbReference type="EMBL" id="SNY19343.1"/>
    </source>
</evidence>